<dbReference type="AlphaFoldDB" id="A0A9D2SHP7"/>
<comment type="caution">
    <text evidence="1">The sequence shown here is derived from an EMBL/GenBank/DDBJ whole genome shotgun (WGS) entry which is preliminary data.</text>
</comment>
<gene>
    <name evidence="1" type="ORF">H9704_12510</name>
</gene>
<name>A0A9D2SHP7_9FIRM</name>
<proteinExistence type="predicted"/>
<reference evidence="1" key="1">
    <citation type="journal article" date="2021" name="PeerJ">
        <title>Extensive microbial diversity within the chicken gut microbiome revealed by metagenomics and culture.</title>
        <authorList>
            <person name="Gilroy R."/>
            <person name="Ravi A."/>
            <person name="Getino M."/>
            <person name="Pursley I."/>
            <person name="Horton D.L."/>
            <person name="Alikhan N.F."/>
            <person name="Baker D."/>
            <person name="Gharbi K."/>
            <person name="Hall N."/>
            <person name="Watson M."/>
            <person name="Adriaenssens E.M."/>
            <person name="Foster-Nyarko E."/>
            <person name="Jarju S."/>
            <person name="Secka A."/>
            <person name="Antonio M."/>
            <person name="Oren A."/>
            <person name="Chaudhuri R.R."/>
            <person name="La Ragione R."/>
            <person name="Hildebrand F."/>
            <person name="Pallen M.J."/>
        </authorList>
    </citation>
    <scope>NUCLEOTIDE SEQUENCE</scope>
    <source>
        <strain evidence="1">CHK180-15479</strain>
    </source>
</reference>
<dbReference type="Pfam" id="PF08011">
    <property type="entry name" value="PDDEXK_9"/>
    <property type="match status" value="1"/>
</dbReference>
<dbReference type="Proteomes" id="UP000823910">
    <property type="component" value="Unassembled WGS sequence"/>
</dbReference>
<evidence type="ECO:0000313" key="1">
    <source>
        <dbReference type="EMBL" id="HJC06951.1"/>
    </source>
</evidence>
<dbReference type="InterPro" id="IPR012547">
    <property type="entry name" value="PDDEXK_9"/>
</dbReference>
<organism evidence="1 2">
    <name type="scientific">Candidatus Enterocloster excrementipullorum</name>
    <dbReference type="NCBI Taxonomy" id="2838559"/>
    <lineage>
        <taxon>Bacteria</taxon>
        <taxon>Bacillati</taxon>
        <taxon>Bacillota</taxon>
        <taxon>Clostridia</taxon>
        <taxon>Lachnospirales</taxon>
        <taxon>Lachnospiraceae</taxon>
        <taxon>Enterocloster</taxon>
    </lineage>
</organism>
<protein>
    <submittedName>
        <fullName evidence="1">PD-(D/E)XK nuclease domain-containing protein</fullName>
    </submittedName>
</protein>
<accession>A0A9D2SHP7</accession>
<dbReference type="EMBL" id="DWWT01000065">
    <property type="protein sequence ID" value="HJC06951.1"/>
    <property type="molecule type" value="Genomic_DNA"/>
</dbReference>
<evidence type="ECO:0000313" key="2">
    <source>
        <dbReference type="Proteomes" id="UP000823910"/>
    </source>
</evidence>
<reference evidence="1" key="2">
    <citation type="submission" date="2021-04" db="EMBL/GenBank/DDBJ databases">
        <authorList>
            <person name="Gilroy R."/>
        </authorList>
    </citation>
    <scope>NUCLEOTIDE SEQUENCE</scope>
    <source>
        <strain evidence="1">CHK180-15479</strain>
    </source>
</reference>
<sequence>MHGPDFVYVYGKCGRRRRDAEEILGYKDGWLLKSNKESGNGYSDIFIRIEDKKIGIIIEVKYAEEGQLEAVAELVKIAQLQPVRRVAGSDQKIVFIPQGGQLGQNALVIVVKWDNVQRIAGKFPVYLIPEIHKGFAGI</sequence>